<feature type="domain" description="HTH tetR-type" evidence="3">
    <location>
        <begin position="3"/>
        <end position="63"/>
    </location>
</feature>
<dbReference type="EMBL" id="FOXH01000021">
    <property type="protein sequence ID" value="SFQ47019.1"/>
    <property type="molecule type" value="Genomic_DNA"/>
</dbReference>
<dbReference type="SUPFAM" id="SSF48498">
    <property type="entry name" value="Tetracyclin repressor-like, C-terminal domain"/>
    <property type="match status" value="1"/>
</dbReference>
<gene>
    <name evidence="4" type="ORF">SAMN04515674_12125</name>
</gene>
<dbReference type="InterPro" id="IPR036271">
    <property type="entry name" value="Tet_transcr_reg_TetR-rel_C_sf"/>
</dbReference>
<reference evidence="4 5" key="1">
    <citation type="submission" date="2016-10" db="EMBL/GenBank/DDBJ databases">
        <authorList>
            <person name="de Groot N.N."/>
        </authorList>
    </citation>
    <scope>NUCLEOTIDE SEQUENCE [LARGE SCALE GENOMIC DNA]</scope>
    <source>
        <strain evidence="5">E92,LMG 26720,CCM 7988</strain>
    </source>
</reference>
<dbReference type="AlphaFoldDB" id="A0A1I5YS31"/>
<sequence>MLYFMRENIVSSSLQQFLIHGIRKMTIQQIIHPLGLSTKTVYKHFANKEALLEECLILHYSGMFLKMKDLEMNYSSPLLLLFQLHIKGIELDFKVNPVFYYDLNHYYPDLQDNVMRSGAQEAQHFMVNIIEKGKNQHYIRSEISTTVILETLGLLYRSLTRTNTFDKFNVSVFELAENTLGVYLRGICTEKGLIEINNHKNLTTFNENKT</sequence>
<evidence type="ECO:0000259" key="3">
    <source>
        <dbReference type="PROSITE" id="PS50977"/>
    </source>
</evidence>
<evidence type="ECO:0000313" key="4">
    <source>
        <dbReference type="EMBL" id="SFQ47019.1"/>
    </source>
</evidence>
<dbReference type="GO" id="GO:0003677">
    <property type="term" value="F:DNA binding"/>
    <property type="evidence" value="ECO:0007669"/>
    <property type="project" value="UniProtKB-UniRule"/>
</dbReference>
<accession>A0A1I5YS31</accession>
<evidence type="ECO:0000313" key="5">
    <source>
        <dbReference type="Proteomes" id="UP000199306"/>
    </source>
</evidence>
<dbReference type="PRINTS" id="PR00455">
    <property type="entry name" value="HTHTETR"/>
</dbReference>
<dbReference type="InterPro" id="IPR009057">
    <property type="entry name" value="Homeodomain-like_sf"/>
</dbReference>
<dbReference type="Gene3D" id="1.10.10.60">
    <property type="entry name" value="Homeodomain-like"/>
    <property type="match status" value="1"/>
</dbReference>
<organism evidence="4 5">
    <name type="scientific">Pseudarcicella hirudinis</name>
    <dbReference type="NCBI Taxonomy" id="1079859"/>
    <lineage>
        <taxon>Bacteria</taxon>
        <taxon>Pseudomonadati</taxon>
        <taxon>Bacteroidota</taxon>
        <taxon>Cytophagia</taxon>
        <taxon>Cytophagales</taxon>
        <taxon>Flectobacillaceae</taxon>
        <taxon>Pseudarcicella</taxon>
    </lineage>
</organism>
<dbReference type="PROSITE" id="PS50977">
    <property type="entry name" value="HTH_TETR_2"/>
    <property type="match status" value="1"/>
</dbReference>
<keyword evidence="1 2" id="KW-0238">DNA-binding</keyword>
<dbReference type="Pfam" id="PF00440">
    <property type="entry name" value="TetR_N"/>
    <property type="match status" value="1"/>
</dbReference>
<name>A0A1I5YS31_9BACT</name>
<evidence type="ECO:0000256" key="2">
    <source>
        <dbReference type="PROSITE-ProRule" id="PRU00335"/>
    </source>
</evidence>
<keyword evidence="5" id="KW-1185">Reference proteome</keyword>
<dbReference type="InterPro" id="IPR001647">
    <property type="entry name" value="HTH_TetR"/>
</dbReference>
<protein>
    <submittedName>
        <fullName evidence="4">DNA-binding transcriptional regulator, AcrR family</fullName>
    </submittedName>
</protein>
<evidence type="ECO:0000256" key="1">
    <source>
        <dbReference type="ARBA" id="ARBA00023125"/>
    </source>
</evidence>
<feature type="DNA-binding region" description="H-T-H motif" evidence="2">
    <location>
        <begin position="26"/>
        <end position="45"/>
    </location>
</feature>
<dbReference type="Gene3D" id="1.10.357.10">
    <property type="entry name" value="Tetracycline Repressor, domain 2"/>
    <property type="match status" value="1"/>
</dbReference>
<dbReference type="STRING" id="1079859.SAMN04515674_12125"/>
<dbReference type="SUPFAM" id="SSF46689">
    <property type="entry name" value="Homeodomain-like"/>
    <property type="match status" value="1"/>
</dbReference>
<dbReference type="Proteomes" id="UP000199306">
    <property type="component" value="Unassembled WGS sequence"/>
</dbReference>
<proteinExistence type="predicted"/>